<organism evidence="2">
    <name type="scientific">marine sediment metagenome</name>
    <dbReference type="NCBI Taxonomy" id="412755"/>
    <lineage>
        <taxon>unclassified sequences</taxon>
        <taxon>metagenomes</taxon>
        <taxon>ecological metagenomes</taxon>
    </lineage>
</organism>
<keyword evidence="1" id="KW-0175">Coiled coil</keyword>
<feature type="coiled-coil region" evidence="1">
    <location>
        <begin position="36"/>
        <end position="95"/>
    </location>
</feature>
<comment type="caution">
    <text evidence="2">The sequence shown here is derived from an EMBL/GenBank/DDBJ whole genome shotgun (WGS) entry which is preliminary data.</text>
</comment>
<reference evidence="2" key="1">
    <citation type="journal article" date="2015" name="Nature">
        <title>Complex archaea that bridge the gap between prokaryotes and eukaryotes.</title>
        <authorList>
            <person name="Spang A."/>
            <person name="Saw J.H."/>
            <person name="Jorgensen S.L."/>
            <person name="Zaremba-Niedzwiedzka K."/>
            <person name="Martijn J."/>
            <person name="Lind A.E."/>
            <person name="van Eijk R."/>
            <person name="Schleper C."/>
            <person name="Guy L."/>
            <person name="Ettema T.J."/>
        </authorList>
    </citation>
    <scope>NUCLEOTIDE SEQUENCE</scope>
</reference>
<name>A0A0F9KS27_9ZZZZ</name>
<gene>
    <name evidence="2" type="ORF">LCGC14_1368220</name>
</gene>
<proteinExistence type="predicted"/>
<evidence type="ECO:0000313" key="2">
    <source>
        <dbReference type="EMBL" id="KKM77606.1"/>
    </source>
</evidence>
<dbReference type="AlphaFoldDB" id="A0A0F9KS27"/>
<dbReference type="EMBL" id="LAZR01008617">
    <property type="protein sequence ID" value="KKM77606.1"/>
    <property type="molecule type" value="Genomic_DNA"/>
</dbReference>
<accession>A0A0F9KS27</accession>
<sequence>MSKMPRNFLLRMGQMMAERQRNMTIVERTARWYRMERVEEQTIPHLEERLDKLNEKINSINAVVNLNPRYFIQRINELEERLNKYTASRKKKNDSLIL</sequence>
<protein>
    <submittedName>
        <fullName evidence="2">Uncharacterized protein</fullName>
    </submittedName>
</protein>
<evidence type="ECO:0000256" key="1">
    <source>
        <dbReference type="SAM" id="Coils"/>
    </source>
</evidence>